<name>A0A7C9PHK4_9BURK</name>
<keyword evidence="2" id="KW-1185">Reference proteome</keyword>
<proteinExistence type="predicted"/>
<dbReference type="AlphaFoldDB" id="A0A7C9PHK4"/>
<gene>
    <name evidence="1" type="ORF">G3A44_12100</name>
</gene>
<evidence type="ECO:0000313" key="2">
    <source>
        <dbReference type="Proteomes" id="UP000484255"/>
    </source>
</evidence>
<evidence type="ECO:0000313" key="1">
    <source>
        <dbReference type="EMBL" id="NDY91928.1"/>
    </source>
</evidence>
<reference evidence="1 2" key="1">
    <citation type="submission" date="2020-02" db="EMBL/GenBank/DDBJ databases">
        <title>Ideonella bacterium strain TBM-1.</title>
        <authorList>
            <person name="Chen W.-M."/>
        </authorList>
    </citation>
    <scope>NUCLEOTIDE SEQUENCE [LARGE SCALE GENOMIC DNA]</scope>
    <source>
        <strain evidence="1 2">TBM-1</strain>
    </source>
</reference>
<dbReference type="Pfam" id="PF11162">
    <property type="entry name" value="DUF2946"/>
    <property type="match status" value="1"/>
</dbReference>
<sequence length="130" mass="13702">MSSLRRYLQRLSWIAWWAIFGLAVAPTLSHALAHQLAGQGRLVEVCTPQGMKVVLLDEAGQAVPGTAATLNHLEHCPLCGLSAQAAPPAAPVAVPALLAPARWVPPLFLQAPRPLFTWAPAQPRAPPAGA</sequence>
<organism evidence="1 2">
    <name type="scientific">Ideonella livida</name>
    <dbReference type="NCBI Taxonomy" id="2707176"/>
    <lineage>
        <taxon>Bacteria</taxon>
        <taxon>Pseudomonadati</taxon>
        <taxon>Pseudomonadota</taxon>
        <taxon>Betaproteobacteria</taxon>
        <taxon>Burkholderiales</taxon>
        <taxon>Sphaerotilaceae</taxon>
        <taxon>Ideonella</taxon>
    </lineage>
</organism>
<dbReference type="InterPro" id="IPR021333">
    <property type="entry name" value="DUF2946"/>
</dbReference>
<protein>
    <submittedName>
        <fullName evidence="1">DUF2946 domain-containing protein</fullName>
    </submittedName>
</protein>
<dbReference type="Proteomes" id="UP000484255">
    <property type="component" value="Unassembled WGS sequence"/>
</dbReference>
<accession>A0A7C9PHK4</accession>
<dbReference type="EMBL" id="JAAGOH010000013">
    <property type="protein sequence ID" value="NDY91928.1"/>
    <property type="molecule type" value="Genomic_DNA"/>
</dbReference>
<dbReference type="RefSeq" id="WP_163457782.1">
    <property type="nucleotide sequence ID" value="NZ_JAAGOH010000013.1"/>
</dbReference>
<comment type="caution">
    <text evidence="1">The sequence shown here is derived from an EMBL/GenBank/DDBJ whole genome shotgun (WGS) entry which is preliminary data.</text>
</comment>